<name>A0A8G1RCG1_9EURO</name>
<dbReference type="GeneID" id="37166533"/>
<protein>
    <submittedName>
        <fullName evidence="1">Uncharacterized protein</fullName>
    </submittedName>
</protein>
<sequence>MRRLQKKKTSSSRTAAVQVSSDESLLTLGGWRAPYLLPGSMTAEKDRWSRNMPYAISVPPTHSANAEVSDAVPAHRVHCGPYSYGDRLLQVAEPPSGYEVLTQTCSCAKDAKGST</sequence>
<dbReference type="EMBL" id="KZ825054">
    <property type="protein sequence ID" value="RAH63122.1"/>
    <property type="molecule type" value="Genomic_DNA"/>
</dbReference>
<evidence type="ECO:0000313" key="1">
    <source>
        <dbReference type="EMBL" id="RAH63122.1"/>
    </source>
</evidence>
<accession>A0A8G1RCG1</accession>
<keyword evidence="2" id="KW-1185">Reference proteome</keyword>
<gene>
    <name evidence="1" type="ORF">BO85DRAFT_482978</name>
</gene>
<organism evidence="1 2">
    <name type="scientific">Aspergillus piperis CBS 112811</name>
    <dbReference type="NCBI Taxonomy" id="1448313"/>
    <lineage>
        <taxon>Eukaryota</taxon>
        <taxon>Fungi</taxon>
        <taxon>Dikarya</taxon>
        <taxon>Ascomycota</taxon>
        <taxon>Pezizomycotina</taxon>
        <taxon>Eurotiomycetes</taxon>
        <taxon>Eurotiomycetidae</taxon>
        <taxon>Eurotiales</taxon>
        <taxon>Aspergillaceae</taxon>
        <taxon>Aspergillus</taxon>
        <taxon>Aspergillus subgen. Circumdati</taxon>
    </lineage>
</organism>
<dbReference type="AlphaFoldDB" id="A0A8G1RCG1"/>
<dbReference type="RefSeq" id="XP_025521044.1">
    <property type="nucleotide sequence ID" value="XM_025663131.1"/>
</dbReference>
<proteinExistence type="predicted"/>
<reference evidence="1 2" key="1">
    <citation type="submission" date="2018-02" db="EMBL/GenBank/DDBJ databases">
        <title>The genomes of Aspergillus section Nigri reveals drivers in fungal speciation.</title>
        <authorList>
            <consortium name="DOE Joint Genome Institute"/>
            <person name="Vesth T.C."/>
            <person name="Nybo J."/>
            <person name="Theobald S."/>
            <person name="Brandl J."/>
            <person name="Frisvad J.C."/>
            <person name="Nielsen K.F."/>
            <person name="Lyhne E.K."/>
            <person name="Kogle M.E."/>
            <person name="Kuo A."/>
            <person name="Riley R."/>
            <person name="Clum A."/>
            <person name="Nolan M."/>
            <person name="Lipzen A."/>
            <person name="Salamov A."/>
            <person name="Henrissat B."/>
            <person name="Wiebenga A."/>
            <person name="De vries R.P."/>
            <person name="Grigoriev I.V."/>
            <person name="Mortensen U.H."/>
            <person name="Andersen M.R."/>
            <person name="Baker S.E."/>
        </authorList>
    </citation>
    <scope>NUCLEOTIDE SEQUENCE [LARGE SCALE GENOMIC DNA]</scope>
    <source>
        <strain evidence="1 2">CBS 112811</strain>
    </source>
</reference>
<evidence type="ECO:0000313" key="2">
    <source>
        <dbReference type="Proteomes" id="UP000249526"/>
    </source>
</evidence>
<dbReference type="Proteomes" id="UP000249526">
    <property type="component" value="Unassembled WGS sequence"/>
</dbReference>